<evidence type="ECO:0000256" key="1">
    <source>
        <dbReference type="SAM" id="MobiDB-lite"/>
    </source>
</evidence>
<accession>A0A6A9V2B6</accession>
<proteinExistence type="predicted"/>
<keyword evidence="6" id="KW-1185">Reference proteome</keyword>
<dbReference type="EMBL" id="WPCU01000010">
    <property type="protein sequence ID" value="MVA77651.1"/>
    <property type="molecule type" value="Genomic_DNA"/>
</dbReference>
<keyword evidence="2" id="KW-0472">Membrane</keyword>
<evidence type="ECO:0000256" key="2">
    <source>
        <dbReference type="SAM" id="Phobius"/>
    </source>
</evidence>
<evidence type="ECO:0000313" key="6">
    <source>
        <dbReference type="Proteomes" id="UP000435304"/>
    </source>
</evidence>
<dbReference type="InterPro" id="IPR002035">
    <property type="entry name" value="VWF_A"/>
</dbReference>
<keyword evidence="2" id="KW-1133">Transmembrane helix</keyword>
<protein>
    <submittedName>
        <fullName evidence="5">VWA domain-containing protein</fullName>
    </submittedName>
</protein>
<feature type="compositionally biased region" description="Low complexity" evidence="1">
    <location>
        <begin position="464"/>
        <end position="474"/>
    </location>
</feature>
<dbReference type="Pfam" id="PF13519">
    <property type="entry name" value="VWA_2"/>
    <property type="match status" value="1"/>
</dbReference>
<feature type="compositionally biased region" description="Low complexity" evidence="1">
    <location>
        <begin position="548"/>
        <end position="563"/>
    </location>
</feature>
<dbReference type="SUPFAM" id="SSF53300">
    <property type="entry name" value="vWA-like"/>
    <property type="match status" value="1"/>
</dbReference>
<keyword evidence="3" id="KW-0732">Signal</keyword>
<comment type="caution">
    <text evidence="5">The sequence shown here is derived from an EMBL/GenBank/DDBJ whole genome shotgun (WGS) entry which is preliminary data.</text>
</comment>
<feature type="region of interest" description="Disordered" evidence="1">
    <location>
        <begin position="535"/>
        <end position="597"/>
    </location>
</feature>
<feature type="region of interest" description="Disordered" evidence="1">
    <location>
        <begin position="363"/>
        <end position="402"/>
    </location>
</feature>
<dbReference type="AlphaFoldDB" id="A0A6A9V2B6"/>
<feature type="signal peptide" evidence="3">
    <location>
        <begin position="1"/>
        <end position="30"/>
    </location>
</feature>
<dbReference type="PROSITE" id="PS50234">
    <property type="entry name" value="VWFA"/>
    <property type="match status" value="1"/>
</dbReference>
<gene>
    <name evidence="5" type="ORF">GC722_16750</name>
</gene>
<evidence type="ECO:0000313" key="5">
    <source>
        <dbReference type="EMBL" id="MVA77651.1"/>
    </source>
</evidence>
<feature type="transmembrane region" description="Helical" evidence="2">
    <location>
        <begin position="597"/>
        <end position="620"/>
    </location>
</feature>
<feature type="domain" description="VWFA" evidence="4">
    <location>
        <begin position="35"/>
        <end position="218"/>
    </location>
</feature>
<dbReference type="Gene3D" id="3.40.50.410">
    <property type="entry name" value="von Willebrand factor, type A domain"/>
    <property type="match status" value="1"/>
</dbReference>
<dbReference type="SMART" id="SM00327">
    <property type="entry name" value="VWA"/>
    <property type="match status" value="1"/>
</dbReference>
<evidence type="ECO:0000256" key="3">
    <source>
        <dbReference type="SAM" id="SignalP"/>
    </source>
</evidence>
<name>A0A6A9V2B6_9ACTN</name>
<dbReference type="Proteomes" id="UP000435304">
    <property type="component" value="Unassembled WGS sequence"/>
</dbReference>
<feature type="chain" id="PRO_5025589723" evidence="3">
    <location>
        <begin position="31"/>
        <end position="623"/>
    </location>
</feature>
<organism evidence="5 6">
    <name type="scientific">Auraticoccus cholistanensis</name>
    <dbReference type="NCBI Taxonomy" id="2656650"/>
    <lineage>
        <taxon>Bacteria</taxon>
        <taxon>Bacillati</taxon>
        <taxon>Actinomycetota</taxon>
        <taxon>Actinomycetes</taxon>
        <taxon>Propionibacteriales</taxon>
        <taxon>Propionibacteriaceae</taxon>
        <taxon>Auraticoccus</taxon>
    </lineage>
</organism>
<feature type="region of interest" description="Disordered" evidence="1">
    <location>
        <begin position="456"/>
        <end position="484"/>
    </location>
</feature>
<keyword evidence="2" id="KW-0812">Transmembrane</keyword>
<sequence length="623" mass="65412">MTTVRRPAAAALSLIVTTAVLLLPAAPAHADEPGRLLLVMDSSGSMAEPAGDGRTKIEAAKTALGEVIDTLPDDAEVGMRVYGSEVFDRSDPGACEDSRLAVEIGTDNREELRAEVERYQPYGETPIAYALERAAEDVGDSGQRSILLVSDGEETCVPDPCPVAERIAAAGIDLRIDVVGLRVGGKAREQLTCIADRGRGTYYDAEDTDELTQTLRQVQERAVDELEVNGRPVQGTVQAADAPAIGPGSWVDEAGEGEEPRHYRIERRIPGSTLWAGVFMRPETGTTQLDVDLLTTAGERCGSGTAQVLTRYGGERGWLLADALASEDDEECAEGDLLLRVAHSGFGDPVSGQPYQLVVVEEPPAEQTGARADDRPAWRDLGEGPRQQVQGGSSMDDAPEVGEGTVTADIVPGEIQFFRVPLDFGQRLQARAVLPEATDYAPGHRFLHVQVLSPVAGDADEGGPTDPPDGQTGAVSGGGAAQASAGTPTVLWANRSSVLTENAALAGDYLVAVSYTDDDNRPTREQRPLELQLGVFGEAGDGAPTYRSSDPTPTPSASATPSTPSAPAPSEPAPSSTTAADQDQPDEPDQDGPGRGWLLGGAAAGVVLFGGLGVLTWRLLRRG</sequence>
<feature type="compositionally biased region" description="Low complexity" evidence="1">
    <location>
        <begin position="573"/>
        <end position="582"/>
    </location>
</feature>
<reference evidence="5 6" key="1">
    <citation type="submission" date="2019-12" db="EMBL/GenBank/DDBJ databases">
        <title>Auraticoccus cholistani sp. nov., an actinomycete isolated from soil of Cholistan desert.</title>
        <authorList>
            <person name="Cheema M.T."/>
        </authorList>
    </citation>
    <scope>NUCLEOTIDE SEQUENCE [LARGE SCALE GENOMIC DNA]</scope>
    <source>
        <strain evidence="5 6">F435</strain>
    </source>
</reference>
<dbReference type="InterPro" id="IPR036465">
    <property type="entry name" value="vWFA_dom_sf"/>
</dbReference>
<evidence type="ECO:0000259" key="4">
    <source>
        <dbReference type="PROSITE" id="PS50234"/>
    </source>
</evidence>
<feature type="compositionally biased region" description="Basic and acidic residues" evidence="1">
    <location>
        <begin position="371"/>
        <end position="383"/>
    </location>
</feature>